<feature type="domain" description="MIT" evidence="3">
    <location>
        <begin position="37"/>
        <end position="101"/>
    </location>
</feature>
<proteinExistence type="predicted"/>
<feature type="compositionally biased region" description="Low complexity" evidence="2">
    <location>
        <begin position="161"/>
        <end position="173"/>
    </location>
</feature>
<dbReference type="Proteomes" id="UP000646827">
    <property type="component" value="Unassembled WGS sequence"/>
</dbReference>
<dbReference type="InterPro" id="IPR036181">
    <property type="entry name" value="MIT_dom_sf"/>
</dbReference>
<dbReference type="OrthoDB" id="2288793at2759"/>
<dbReference type="PANTHER" id="PTHR37327">
    <property type="entry name" value="CHROMOSOME 1, WHOLE GENOME SHOTGUN SEQUENCE"/>
    <property type="match status" value="1"/>
</dbReference>
<feature type="region of interest" description="Disordered" evidence="2">
    <location>
        <begin position="349"/>
        <end position="379"/>
    </location>
</feature>
<organism evidence="4 5">
    <name type="scientific">Circinella minor</name>
    <dbReference type="NCBI Taxonomy" id="1195481"/>
    <lineage>
        <taxon>Eukaryota</taxon>
        <taxon>Fungi</taxon>
        <taxon>Fungi incertae sedis</taxon>
        <taxon>Mucoromycota</taxon>
        <taxon>Mucoromycotina</taxon>
        <taxon>Mucoromycetes</taxon>
        <taxon>Mucorales</taxon>
        <taxon>Lichtheimiaceae</taxon>
        <taxon>Circinella</taxon>
    </lineage>
</organism>
<dbReference type="EMBL" id="JAEPRB010000013">
    <property type="protein sequence ID" value="KAG2226770.1"/>
    <property type="molecule type" value="Genomic_DNA"/>
</dbReference>
<evidence type="ECO:0000259" key="3">
    <source>
        <dbReference type="Pfam" id="PF04212"/>
    </source>
</evidence>
<dbReference type="Pfam" id="PF04212">
    <property type="entry name" value="MIT"/>
    <property type="match status" value="1"/>
</dbReference>
<feature type="region of interest" description="Disordered" evidence="2">
    <location>
        <begin position="234"/>
        <end position="319"/>
    </location>
</feature>
<evidence type="ECO:0000256" key="2">
    <source>
        <dbReference type="SAM" id="MobiDB-lite"/>
    </source>
</evidence>
<dbReference type="Gene3D" id="1.20.58.80">
    <property type="entry name" value="Phosphotransferase system, lactose/cellobiose-type IIA subunit"/>
    <property type="match status" value="1"/>
</dbReference>
<feature type="region of interest" description="Disordered" evidence="2">
    <location>
        <begin position="1"/>
        <end position="34"/>
    </location>
</feature>
<dbReference type="PANTHER" id="PTHR37327:SF1">
    <property type="entry name" value="MICROTUBULE INTERACTING AND TRANSPORT DOMAIN-CONTAINING PROTEIN"/>
    <property type="match status" value="1"/>
</dbReference>
<keyword evidence="5" id="KW-1185">Reference proteome</keyword>
<feature type="region of interest" description="Disordered" evidence="2">
    <location>
        <begin position="777"/>
        <end position="812"/>
    </location>
</feature>
<keyword evidence="1" id="KW-0175">Coiled coil</keyword>
<feature type="compositionally biased region" description="Low complexity" evidence="2">
    <location>
        <begin position="238"/>
        <end position="253"/>
    </location>
</feature>
<evidence type="ECO:0000256" key="1">
    <source>
        <dbReference type="SAM" id="Coils"/>
    </source>
</evidence>
<evidence type="ECO:0000313" key="4">
    <source>
        <dbReference type="EMBL" id="KAG2226770.1"/>
    </source>
</evidence>
<feature type="compositionally biased region" description="Basic residues" evidence="2">
    <location>
        <begin position="1"/>
        <end position="10"/>
    </location>
</feature>
<gene>
    <name evidence="4" type="ORF">INT45_005735</name>
</gene>
<dbReference type="SUPFAM" id="SSF116846">
    <property type="entry name" value="MIT domain"/>
    <property type="match status" value="1"/>
</dbReference>
<feature type="compositionally biased region" description="Low complexity" evidence="2">
    <location>
        <begin position="571"/>
        <end position="608"/>
    </location>
</feature>
<dbReference type="InterPro" id="IPR007330">
    <property type="entry name" value="MIT_dom"/>
</dbReference>
<name>A0A8H7SDU2_9FUNG</name>
<sequence>MPKLSGHTRQKSSASNNNENNNNDDEIDEETKKKTQIEKALEKANAAVLFDSANNFQGAVKFYEEAVTLIQEVLLADPFRTDRLRLQNICNTYNERIKALSNSNNTIIATTVTTDNSATSDPSITTETETKTKTDIKATTTKKKSSSEVVNDMRAVTEGLSTAAAASSSGSSSPWRLGIGGKRKTKSRPTSMIQHDDNSDDAASAYTMDSTKTTTSLFTSLFAKKGLQSKYNLSKENPSSVDLSSSPFLPLPSDNGPKPSKSTPISPFHRSPRTWLQQDRKKRHSSDLMDKEGKNNSNNDTNNTGQLPPPSLPLPTLSATHNNEDYFDLGSLGASDLLLNSPTSRYSALARKKSISTTTKKNQEDEEQKKKEGQEKHKKRISKYVGIDLILEDTTNMMDDTMDILEKLMEEQKTQQSNNEITVDEQHYEDDHDDDNNNNDPSTPSIIPPPRKQSIPIKQQQQYADKDSCNDYCFLSTVEEECSKSSSSIKTSTTTSSSLSRSSSSSPPLVPVASTSTASNQNNGQGLSSFWRAHTFSTRRSNNQQQKQNKKHEPNLPPLNLQKTNPPPPASSRASSTRTRSTSNASVTSRQSTSSSPTTISSPSSQISNHRNGWSSFDLQSRPNTALFNSSVPSLALSPKDRIHFFDPPKIDPDVFLSEPEPKAGVNDLPLIQRISRCLVEGGYLTDKLYIPKQIWNQTNVRLPSVDAKLAACELLIPVLDRMNSLQNDRLLLSEVTKEIMTLEQALEQIKEGFARKLKLHRNENNNLEEVIPATTTTTTNDSMPNSPSTIHPSPSTSSYYHNSSSTNVSTTNKTSQTFAAWGNKLSKSVEKMKLDSSRTSDHQHSTYIQALIQVFSSAQILDSWRMQYTEIIGRVSQDKVLSYAMFLSRLQTCSETLEKIICSFVLRDIILLLNKWLKRSREWSLD</sequence>
<evidence type="ECO:0000313" key="5">
    <source>
        <dbReference type="Proteomes" id="UP000646827"/>
    </source>
</evidence>
<dbReference type="AlphaFoldDB" id="A0A8H7SDU2"/>
<feature type="compositionally biased region" description="Low complexity" evidence="2">
    <location>
        <begin position="295"/>
        <end position="304"/>
    </location>
</feature>
<feature type="compositionally biased region" description="Polar residues" evidence="2">
    <location>
        <begin position="518"/>
        <end position="528"/>
    </location>
</feature>
<feature type="coiled-coil region" evidence="1">
    <location>
        <begin position="733"/>
        <end position="771"/>
    </location>
</feature>
<feature type="compositionally biased region" description="Low complexity" evidence="2">
    <location>
        <begin position="484"/>
        <end position="517"/>
    </location>
</feature>
<feature type="compositionally biased region" description="Basic and acidic residues" evidence="2">
    <location>
        <begin position="285"/>
        <end position="294"/>
    </location>
</feature>
<feature type="region of interest" description="Disordered" evidence="2">
    <location>
        <begin position="484"/>
        <end position="616"/>
    </location>
</feature>
<feature type="compositionally biased region" description="Basic and acidic residues" evidence="2">
    <location>
        <begin position="361"/>
        <end position="375"/>
    </location>
</feature>
<feature type="region of interest" description="Disordered" evidence="2">
    <location>
        <begin position="428"/>
        <end position="463"/>
    </location>
</feature>
<comment type="caution">
    <text evidence="4">The sequence shown here is derived from an EMBL/GenBank/DDBJ whole genome shotgun (WGS) entry which is preliminary data.</text>
</comment>
<feature type="compositionally biased region" description="Low complexity" evidence="2">
    <location>
        <begin position="11"/>
        <end position="21"/>
    </location>
</feature>
<accession>A0A8H7SDU2</accession>
<reference evidence="4 5" key="1">
    <citation type="submission" date="2020-12" db="EMBL/GenBank/DDBJ databases">
        <title>Metabolic potential, ecology and presence of endohyphal bacteria is reflected in genomic diversity of Mucoromycotina.</title>
        <authorList>
            <person name="Muszewska A."/>
            <person name="Okrasinska A."/>
            <person name="Steczkiewicz K."/>
            <person name="Drgas O."/>
            <person name="Orlowska M."/>
            <person name="Perlinska-Lenart U."/>
            <person name="Aleksandrzak-Piekarczyk T."/>
            <person name="Szatraj K."/>
            <person name="Zielenkiewicz U."/>
            <person name="Pilsyk S."/>
            <person name="Malc E."/>
            <person name="Mieczkowski P."/>
            <person name="Kruszewska J.S."/>
            <person name="Biernat P."/>
            <person name="Pawlowska J."/>
        </authorList>
    </citation>
    <scope>NUCLEOTIDE SEQUENCE [LARGE SCALE GENOMIC DNA]</scope>
    <source>
        <strain evidence="4 5">CBS 142.35</strain>
    </source>
</reference>
<feature type="region of interest" description="Disordered" evidence="2">
    <location>
        <begin position="161"/>
        <end position="201"/>
    </location>
</feature>
<protein>
    <recommendedName>
        <fullName evidence="3">MIT domain-containing protein</fullName>
    </recommendedName>
</protein>